<dbReference type="PANTHER" id="PTHR11691">
    <property type="entry name" value="TYPE I INTERFERON"/>
    <property type="match status" value="1"/>
</dbReference>
<accession>A0AA88Q9T4</accession>
<organism evidence="8 9">
    <name type="scientific">Cirrhinus molitorella</name>
    <name type="common">mud carp</name>
    <dbReference type="NCBI Taxonomy" id="172907"/>
    <lineage>
        <taxon>Eukaryota</taxon>
        <taxon>Metazoa</taxon>
        <taxon>Chordata</taxon>
        <taxon>Craniata</taxon>
        <taxon>Vertebrata</taxon>
        <taxon>Euteleostomi</taxon>
        <taxon>Actinopterygii</taxon>
        <taxon>Neopterygii</taxon>
        <taxon>Teleostei</taxon>
        <taxon>Ostariophysi</taxon>
        <taxon>Cypriniformes</taxon>
        <taxon>Cyprinidae</taxon>
        <taxon>Labeoninae</taxon>
        <taxon>Labeonini</taxon>
        <taxon>Cirrhinus</taxon>
    </lineage>
</organism>
<name>A0AA88Q9T4_9TELE</name>
<keyword evidence="6" id="KW-0051">Antiviral defense</keyword>
<dbReference type="InterPro" id="IPR000471">
    <property type="entry name" value="Interferon_alpha/beta/delta"/>
</dbReference>
<keyword evidence="4" id="KW-0964">Secreted</keyword>
<dbReference type="PANTHER" id="PTHR11691:SF73">
    <property type="entry name" value="INTERFERON BETA"/>
    <property type="match status" value="1"/>
</dbReference>
<evidence type="ECO:0000256" key="3">
    <source>
        <dbReference type="ARBA" id="ARBA00022514"/>
    </source>
</evidence>
<dbReference type="SUPFAM" id="SSF47266">
    <property type="entry name" value="4-helical cytokines"/>
    <property type="match status" value="2"/>
</dbReference>
<dbReference type="GO" id="GO:0043330">
    <property type="term" value="P:response to exogenous dsRNA"/>
    <property type="evidence" value="ECO:0007669"/>
    <property type="project" value="TreeGrafter"/>
</dbReference>
<keyword evidence="9" id="KW-1185">Reference proteome</keyword>
<dbReference type="GO" id="GO:0051607">
    <property type="term" value="P:defense response to virus"/>
    <property type="evidence" value="ECO:0007669"/>
    <property type="project" value="UniProtKB-KW"/>
</dbReference>
<comment type="caution">
    <text evidence="8">The sequence shown here is derived from an EMBL/GenBank/DDBJ whole genome shotgun (WGS) entry which is preliminary data.</text>
</comment>
<comment type="similarity">
    <text evidence="2">Belongs to the alpha/beta interferon family.</text>
</comment>
<keyword evidence="3" id="KW-0202">Cytokine</keyword>
<sequence length="300" mass="34761">MSSSLFAESINQERKTIDLLRALGRTTCLAGVENATSKLFTNLRLIEKQEIHKALKISYNSISELLKKKENQCHWNNNEFQELMGHLKRQPKPNSVAEMSAALETLVEDFKQLDQFVTQQNSSCCAWETVRQEILFSQCSACKWLGRYRTVSADSLSLLKEMGGQYPENIKVPFPGPLYSSIGLDEVEDQVKFLVLTLDHIINLMDATEHMKSVQWDPVTVEYFLKVLHRQSSELKECVAHYNKPSHKKSYEIKIKRHFRTLRKILKKEKYSAQAWEKIRRAVRTHLQRMEIIVTSSVTV</sequence>
<evidence type="ECO:0000313" key="9">
    <source>
        <dbReference type="Proteomes" id="UP001187343"/>
    </source>
</evidence>
<evidence type="ECO:0000256" key="1">
    <source>
        <dbReference type="ARBA" id="ARBA00004613"/>
    </source>
</evidence>
<dbReference type="Pfam" id="PF00143">
    <property type="entry name" value="Interferon"/>
    <property type="match status" value="1"/>
</dbReference>
<evidence type="ECO:0000256" key="4">
    <source>
        <dbReference type="ARBA" id="ARBA00022525"/>
    </source>
</evidence>
<dbReference type="GO" id="GO:0005615">
    <property type="term" value="C:extracellular space"/>
    <property type="evidence" value="ECO:0007669"/>
    <property type="project" value="UniProtKB-KW"/>
</dbReference>
<protein>
    <submittedName>
        <fullName evidence="8">Uncharacterized protein</fullName>
    </submittedName>
</protein>
<dbReference type="Gene3D" id="1.20.1250.10">
    <property type="match status" value="2"/>
</dbReference>
<evidence type="ECO:0000256" key="7">
    <source>
        <dbReference type="ARBA" id="ARBA00023157"/>
    </source>
</evidence>
<evidence type="ECO:0000256" key="2">
    <source>
        <dbReference type="ARBA" id="ARBA00011033"/>
    </source>
</evidence>
<proteinExistence type="inferred from homology"/>
<dbReference type="InterPro" id="IPR009079">
    <property type="entry name" value="4_helix_cytokine-like_core"/>
</dbReference>
<dbReference type="AlphaFoldDB" id="A0AA88Q9T4"/>
<keyword evidence="7" id="KW-1015">Disulfide bond</keyword>
<comment type="subcellular location">
    <subcellularLocation>
        <location evidence="1">Secreted</location>
    </subcellularLocation>
</comment>
<keyword evidence="5" id="KW-0732">Signal</keyword>
<dbReference type="GO" id="GO:0005125">
    <property type="term" value="F:cytokine activity"/>
    <property type="evidence" value="ECO:0007669"/>
    <property type="project" value="UniProtKB-KW"/>
</dbReference>
<dbReference type="Proteomes" id="UP001187343">
    <property type="component" value="Unassembled WGS sequence"/>
</dbReference>
<dbReference type="EMBL" id="JAUYZG010000001">
    <property type="protein sequence ID" value="KAK2916086.1"/>
    <property type="molecule type" value="Genomic_DNA"/>
</dbReference>
<dbReference type="GO" id="GO:0006955">
    <property type="term" value="P:immune response"/>
    <property type="evidence" value="ECO:0007669"/>
    <property type="project" value="UniProtKB-ARBA"/>
</dbReference>
<gene>
    <name evidence="8" type="ORF">Q8A67_000460</name>
</gene>
<evidence type="ECO:0000313" key="8">
    <source>
        <dbReference type="EMBL" id="KAK2916086.1"/>
    </source>
</evidence>
<reference evidence="8" key="1">
    <citation type="submission" date="2023-08" db="EMBL/GenBank/DDBJ databases">
        <title>Chromosome-level Genome Assembly of mud carp (Cirrhinus molitorella).</title>
        <authorList>
            <person name="Liu H."/>
        </authorList>
    </citation>
    <scope>NUCLEOTIDE SEQUENCE</scope>
    <source>
        <strain evidence="8">Prfri</strain>
        <tissue evidence="8">Muscle</tissue>
    </source>
</reference>
<evidence type="ECO:0000256" key="5">
    <source>
        <dbReference type="ARBA" id="ARBA00022729"/>
    </source>
</evidence>
<evidence type="ECO:0000256" key="6">
    <source>
        <dbReference type="ARBA" id="ARBA00023118"/>
    </source>
</evidence>
<dbReference type="GO" id="GO:0005126">
    <property type="term" value="F:cytokine receptor binding"/>
    <property type="evidence" value="ECO:0007669"/>
    <property type="project" value="InterPro"/>
</dbReference>